<evidence type="ECO:0000313" key="4">
    <source>
        <dbReference type="Proteomes" id="UP000029556"/>
    </source>
</evidence>
<feature type="chain" id="PRO_5001917487" description="DUF3078 domain-containing protein" evidence="2">
    <location>
        <begin position="24"/>
        <end position="438"/>
    </location>
</feature>
<keyword evidence="1" id="KW-0175">Coiled coil</keyword>
<feature type="coiled-coil region" evidence="1">
    <location>
        <begin position="41"/>
        <end position="68"/>
    </location>
</feature>
<sequence length="438" mass="50974">MHKMKFKSTALLFLSALAMNAYGESLRGVIHHQVDTVAPIVKTYTDSLKNYKMQLDSLQKVNASLNSLLNDKNGKYSRLFLPMTFYHNISHNQFRLSEDPVTNSMFNETLESALLRVYLKRPDLVRNTQTRLDAQGLVSTSQDATIKTKTAIVEKVAPKPTEALPVPVDVVIKKPNFWKFSGDGYLQFLQNYVSGNWYKAGESNYSMLGTVTLNANYNNKQKVKWDNKLEMKLGFQTSKSDTLHALKTHTDDIRYTSSFGLQASKRWYYSLQLIANTQFMRGFRNNDERVYSDFLSPLNVELSLGMRYNVDWFKGKLKGNVNIAPFAYHYRYVGREDLVTRFGIEKGKHSVDDYGSSLNIDLTWKFSDMVQWKTRLYGYTSYKRTEMEWENTLTVQFTKYLSTNLYVYPRFDDSRKRDDHHGYFMYKEYLSVGLSYSF</sequence>
<dbReference type="InterPro" id="IPR021428">
    <property type="entry name" value="DUF3078"/>
</dbReference>
<evidence type="ECO:0000256" key="2">
    <source>
        <dbReference type="SAM" id="SignalP"/>
    </source>
</evidence>
<proteinExistence type="predicted"/>
<organism evidence="3 4">
    <name type="scientific">Hoylesella buccalis DNF00853</name>
    <dbReference type="NCBI Taxonomy" id="1401074"/>
    <lineage>
        <taxon>Bacteria</taxon>
        <taxon>Pseudomonadati</taxon>
        <taxon>Bacteroidota</taxon>
        <taxon>Bacteroidia</taxon>
        <taxon>Bacteroidales</taxon>
        <taxon>Prevotellaceae</taxon>
        <taxon>Hoylesella</taxon>
    </lineage>
</organism>
<dbReference type="EMBL" id="JRNN01000063">
    <property type="protein sequence ID" value="KGF34927.1"/>
    <property type="molecule type" value="Genomic_DNA"/>
</dbReference>
<protein>
    <recommendedName>
        <fullName evidence="5">DUF3078 domain-containing protein</fullName>
    </recommendedName>
</protein>
<evidence type="ECO:0008006" key="5">
    <source>
        <dbReference type="Google" id="ProtNLM"/>
    </source>
</evidence>
<accession>A0A096AWD9</accession>
<keyword evidence="2" id="KW-0732">Signal</keyword>
<evidence type="ECO:0000256" key="1">
    <source>
        <dbReference type="SAM" id="Coils"/>
    </source>
</evidence>
<evidence type="ECO:0000313" key="3">
    <source>
        <dbReference type="EMBL" id="KGF34927.1"/>
    </source>
</evidence>
<gene>
    <name evidence="3" type="ORF">HMPREF2137_06080</name>
</gene>
<dbReference type="AlphaFoldDB" id="A0A096AWD9"/>
<reference evidence="3 4" key="1">
    <citation type="submission" date="2014-07" db="EMBL/GenBank/DDBJ databases">
        <authorList>
            <person name="McCorrison J."/>
            <person name="Sanka R."/>
            <person name="Torralba M."/>
            <person name="Gillis M."/>
            <person name="Haft D.H."/>
            <person name="Methe B."/>
            <person name="Sutton G."/>
            <person name="Nelson K.E."/>
        </authorList>
    </citation>
    <scope>NUCLEOTIDE SEQUENCE [LARGE SCALE GENOMIC DNA]</scope>
    <source>
        <strain evidence="3 4">DNF00853</strain>
    </source>
</reference>
<name>A0A096AWD9_9BACT</name>
<dbReference type="Pfam" id="PF11276">
    <property type="entry name" value="DUF3078"/>
    <property type="match status" value="1"/>
</dbReference>
<comment type="caution">
    <text evidence="3">The sequence shown here is derived from an EMBL/GenBank/DDBJ whole genome shotgun (WGS) entry which is preliminary data.</text>
</comment>
<feature type="signal peptide" evidence="2">
    <location>
        <begin position="1"/>
        <end position="23"/>
    </location>
</feature>
<dbReference type="Proteomes" id="UP000029556">
    <property type="component" value="Unassembled WGS sequence"/>
</dbReference>